<feature type="transmembrane region" description="Helical" evidence="1">
    <location>
        <begin position="6"/>
        <end position="25"/>
    </location>
</feature>
<dbReference type="AlphaFoldDB" id="A0A267EBS4"/>
<organism evidence="2 3">
    <name type="scientific">Macrostomum lignano</name>
    <dbReference type="NCBI Taxonomy" id="282301"/>
    <lineage>
        <taxon>Eukaryota</taxon>
        <taxon>Metazoa</taxon>
        <taxon>Spiralia</taxon>
        <taxon>Lophotrochozoa</taxon>
        <taxon>Platyhelminthes</taxon>
        <taxon>Rhabditophora</taxon>
        <taxon>Macrostomorpha</taxon>
        <taxon>Macrostomida</taxon>
        <taxon>Macrostomidae</taxon>
        <taxon>Macrostomum</taxon>
    </lineage>
</organism>
<sequence>MGIIQLVTGALTIIFSEVGLSIDTVKKMKLKYAGGEFSLFGSGIWACPFFIGASIS</sequence>
<keyword evidence="1" id="KW-0472">Membrane</keyword>
<evidence type="ECO:0000256" key="1">
    <source>
        <dbReference type="SAM" id="Phobius"/>
    </source>
</evidence>
<keyword evidence="3" id="KW-1185">Reference proteome</keyword>
<reference evidence="2 3" key="1">
    <citation type="submission" date="2017-06" db="EMBL/GenBank/DDBJ databases">
        <title>A platform for efficient transgenesis in Macrostomum lignano, a flatworm model organism for stem cell research.</title>
        <authorList>
            <person name="Berezikov E."/>
        </authorList>
    </citation>
    <scope>NUCLEOTIDE SEQUENCE [LARGE SCALE GENOMIC DNA]</scope>
    <source>
        <strain evidence="2">DV1</strain>
        <tissue evidence="2">Whole organism</tissue>
    </source>
</reference>
<dbReference type="Proteomes" id="UP000215902">
    <property type="component" value="Unassembled WGS sequence"/>
</dbReference>
<evidence type="ECO:0000313" key="3">
    <source>
        <dbReference type="Proteomes" id="UP000215902"/>
    </source>
</evidence>
<proteinExistence type="predicted"/>
<keyword evidence="1" id="KW-0812">Transmembrane</keyword>
<accession>A0A267EBS4</accession>
<keyword evidence="1" id="KW-1133">Transmembrane helix</keyword>
<comment type="caution">
    <text evidence="2">The sequence shown here is derived from an EMBL/GenBank/DDBJ whole genome shotgun (WGS) entry which is preliminary data.</text>
</comment>
<name>A0A267EBS4_9PLAT</name>
<gene>
    <name evidence="2" type="ORF">BOX15_Mlig011713g1</name>
</gene>
<evidence type="ECO:0000313" key="2">
    <source>
        <dbReference type="EMBL" id="PAA58856.1"/>
    </source>
</evidence>
<dbReference type="EMBL" id="NIVC01002325">
    <property type="protein sequence ID" value="PAA58856.1"/>
    <property type="molecule type" value="Genomic_DNA"/>
</dbReference>
<feature type="transmembrane region" description="Helical" evidence="1">
    <location>
        <begin position="37"/>
        <end position="55"/>
    </location>
</feature>
<protein>
    <submittedName>
        <fullName evidence="2">Uncharacterized protein</fullName>
    </submittedName>
</protein>